<evidence type="ECO:0000313" key="2">
    <source>
        <dbReference type="EMBL" id="EEG29115.1"/>
    </source>
</evidence>
<gene>
    <name evidence="2" type="ORF">CLOSTMETH_03228</name>
</gene>
<accession>C0EH28</accession>
<evidence type="ECO:0000313" key="3">
    <source>
        <dbReference type="Proteomes" id="UP000003340"/>
    </source>
</evidence>
<dbReference type="AlphaFoldDB" id="C0EH28"/>
<evidence type="ECO:0008006" key="4">
    <source>
        <dbReference type="Google" id="ProtNLM"/>
    </source>
</evidence>
<keyword evidence="3" id="KW-1185">Reference proteome</keyword>
<name>C0EH28_9FIRM</name>
<dbReference type="Proteomes" id="UP000003340">
    <property type="component" value="Unassembled WGS sequence"/>
</dbReference>
<evidence type="ECO:0000256" key="1">
    <source>
        <dbReference type="SAM" id="Coils"/>
    </source>
</evidence>
<dbReference type="HOGENOM" id="CLU_2205466_0_0_9"/>
<reference evidence="2 3" key="1">
    <citation type="submission" date="2009-01" db="EMBL/GenBank/DDBJ databases">
        <authorList>
            <person name="Fulton L."/>
            <person name="Clifton S."/>
            <person name="Fulton B."/>
            <person name="Xu J."/>
            <person name="Minx P."/>
            <person name="Pepin K.H."/>
            <person name="Johnson M."/>
            <person name="Bhonagiri V."/>
            <person name="Nash W.E."/>
            <person name="Mardis E.R."/>
            <person name="Wilson R.K."/>
        </authorList>
    </citation>
    <scope>NUCLEOTIDE SEQUENCE [LARGE SCALE GENOMIC DNA]</scope>
    <source>
        <strain evidence="2 3">DSM 5476</strain>
    </source>
</reference>
<dbReference type="STRING" id="537013.CLOSTMETH_03228"/>
<dbReference type="Gene3D" id="1.20.5.2950">
    <property type="match status" value="1"/>
</dbReference>
<dbReference type="EMBL" id="ACEC01000115">
    <property type="protein sequence ID" value="EEG29115.1"/>
    <property type="molecule type" value="Genomic_DNA"/>
</dbReference>
<sequence length="107" mass="12582">MEVPMENLVNKIIEIDRTAEARLKQAQEQKEQAIQQIDQRKREIMNEVSERGDKKLAAFEQSEKLSAGEQIQAINKRLLSDCNRLQKQFDQHNTEWTDELFNRVLGK</sequence>
<feature type="coiled-coil region" evidence="1">
    <location>
        <begin position="16"/>
        <end position="47"/>
    </location>
</feature>
<reference evidence="2 3" key="2">
    <citation type="submission" date="2009-02" db="EMBL/GenBank/DDBJ databases">
        <title>Draft genome sequence of Clostridium methylpentosum (DSM 5476).</title>
        <authorList>
            <person name="Sudarsanam P."/>
            <person name="Ley R."/>
            <person name="Guruge J."/>
            <person name="Turnbaugh P.J."/>
            <person name="Mahowald M."/>
            <person name="Liep D."/>
            <person name="Gordon J."/>
        </authorList>
    </citation>
    <scope>NUCLEOTIDE SEQUENCE [LARGE SCALE GENOMIC DNA]</scope>
    <source>
        <strain evidence="2 3">DSM 5476</strain>
    </source>
</reference>
<proteinExistence type="predicted"/>
<protein>
    <recommendedName>
        <fullName evidence="4">Vacuolar (H+)-ATPase G subunit</fullName>
    </recommendedName>
</protein>
<comment type="caution">
    <text evidence="2">The sequence shown here is derived from an EMBL/GenBank/DDBJ whole genome shotgun (WGS) entry which is preliminary data.</text>
</comment>
<organism evidence="2 3">
    <name type="scientific">[Clostridium] methylpentosum DSM 5476</name>
    <dbReference type="NCBI Taxonomy" id="537013"/>
    <lineage>
        <taxon>Bacteria</taxon>
        <taxon>Bacillati</taxon>
        <taxon>Bacillota</taxon>
        <taxon>Clostridia</taxon>
        <taxon>Eubacteriales</taxon>
        <taxon>Oscillospiraceae</taxon>
        <taxon>Oscillospiraceae incertae sedis</taxon>
    </lineage>
</organism>
<keyword evidence="1" id="KW-0175">Coiled coil</keyword>